<evidence type="ECO:0000256" key="1">
    <source>
        <dbReference type="SAM" id="MobiDB-lite"/>
    </source>
</evidence>
<dbReference type="AlphaFoldDB" id="A0A382SWW5"/>
<name>A0A382SWW5_9ZZZZ</name>
<feature type="compositionally biased region" description="Basic residues" evidence="1">
    <location>
        <begin position="21"/>
        <end position="48"/>
    </location>
</feature>
<feature type="non-terminal residue" evidence="2">
    <location>
        <position position="48"/>
    </location>
</feature>
<dbReference type="EMBL" id="UINC01132204">
    <property type="protein sequence ID" value="SVD14374.1"/>
    <property type="molecule type" value="Genomic_DNA"/>
</dbReference>
<feature type="non-terminal residue" evidence="2">
    <location>
        <position position="1"/>
    </location>
</feature>
<feature type="region of interest" description="Disordered" evidence="1">
    <location>
        <begin position="1"/>
        <end position="48"/>
    </location>
</feature>
<organism evidence="2">
    <name type="scientific">marine metagenome</name>
    <dbReference type="NCBI Taxonomy" id="408172"/>
    <lineage>
        <taxon>unclassified sequences</taxon>
        <taxon>metagenomes</taxon>
        <taxon>ecological metagenomes</taxon>
    </lineage>
</organism>
<sequence>PGDGRTRDGADSRVDCAHLERSRRRFGSRGGSGRRRRALQSVHPVRRL</sequence>
<evidence type="ECO:0000313" key="2">
    <source>
        <dbReference type="EMBL" id="SVD14374.1"/>
    </source>
</evidence>
<accession>A0A382SWW5</accession>
<feature type="compositionally biased region" description="Basic and acidic residues" evidence="1">
    <location>
        <begin position="1"/>
        <end position="20"/>
    </location>
</feature>
<reference evidence="2" key="1">
    <citation type="submission" date="2018-05" db="EMBL/GenBank/DDBJ databases">
        <authorList>
            <person name="Lanie J.A."/>
            <person name="Ng W.-L."/>
            <person name="Kazmierczak K.M."/>
            <person name="Andrzejewski T.M."/>
            <person name="Davidsen T.M."/>
            <person name="Wayne K.J."/>
            <person name="Tettelin H."/>
            <person name="Glass J.I."/>
            <person name="Rusch D."/>
            <person name="Podicherti R."/>
            <person name="Tsui H.-C.T."/>
            <person name="Winkler M.E."/>
        </authorList>
    </citation>
    <scope>NUCLEOTIDE SEQUENCE</scope>
</reference>
<proteinExistence type="predicted"/>
<gene>
    <name evidence="2" type="ORF">METZ01_LOCUS367228</name>
</gene>
<protein>
    <submittedName>
        <fullName evidence="2">Uncharacterized protein</fullName>
    </submittedName>
</protein>